<dbReference type="GO" id="GO:0005975">
    <property type="term" value="P:carbohydrate metabolic process"/>
    <property type="evidence" value="ECO:0007669"/>
    <property type="project" value="InterPro"/>
</dbReference>
<dbReference type="GO" id="GO:0008360">
    <property type="term" value="P:regulation of cell shape"/>
    <property type="evidence" value="ECO:0007669"/>
    <property type="project" value="UniProtKB-KW"/>
</dbReference>
<keyword evidence="8 11" id="KW-0131">Cell cycle</keyword>
<dbReference type="Gene3D" id="3.20.20.300">
    <property type="entry name" value="Glycoside hydrolase, family 3, N-terminal domain"/>
    <property type="match status" value="1"/>
</dbReference>
<dbReference type="GO" id="GO:0009252">
    <property type="term" value="P:peptidoglycan biosynthetic process"/>
    <property type="evidence" value="ECO:0007669"/>
    <property type="project" value="UniProtKB-KW"/>
</dbReference>
<evidence type="ECO:0000256" key="5">
    <source>
        <dbReference type="ARBA" id="ARBA00022960"/>
    </source>
</evidence>
<feature type="binding site" evidence="11">
    <location>
        <begin position="168"/>
        <end position="169"/>
    </location>
    <ligand>
        <name>substrate</name>
    </ligand>
</feature>
<keyword evidence="5 11" id="KW-0133">Cell shape</keyword>
<dbReference type="PROSITE" id="PS00775">
    <property type="entry name" value="GLYCOSYL_HYDROL_F3"/>
    <property type="match status" value="1"/>
</dbReference>
<evidence type="ECO:0000256" key="7">
    <source>
        <dbReference type="ARBA" id="ARBA00023295"/>
    </source>
</evidence>
<evidence type="ECO:0000256" key="11">
    <source>
        <dbReference type="HAMAP-Rule" id="MF_00364"/>
    </source>
</evidence>
<dbReference type="InterPro" id="IPR050226">
    <property type="entry name" value="NagZ_Beta-hexosaminidase"/>
</dbReference>
<feature type="binding site" evidence="11">
    <location>
        <position position="64"/>
    </location>
    <ligand>
        <name>substrate</name>
    </ligand>
</feature>
<evidence type="ECO:0000259" key="12">
    <source>
        <dbReference type="Pfam" id="PF00933"/>
    </source>
</evidence>
<dbReference type="SUPFAM" id="SSF51445">
    <property type="entry name" value="(Trans)glycosidases"/>
    <property type="match status" value="1"/>
</dbReference>
<evidence type="ECO:0000313" key="15">
    <source>
        <dbReference type="EMBL" id="VFK80548.1"/>
    </source>
</evidence>
<gene>
    <name evidence="11" type="primary">nagZ</name>
    <name evidence="15" type="ORF">BECKSD772D_GA0070982_11268</name>
    <name evidence="14" type="ORF">BECKSD772E_GA0070983_10418</name>
    <name evidence="13" type="ORF">BECKSD772F_GA0070984_103311</name>
</gene>
<name>A0A451BQK3_9GAMM</name>
<keyword evidence="6 11" id="KW-0573">Peptidoglycan synthesis</keyword>
<evidence type="ECO:0000256" key="2">
    <source>
        <dbReference type="ARBA" id="ARBA00022490"/>
    </source>
</evidence>
<dbReference type="InterPro" id="IPR036962">
    <property type="entry name" value="Glyco_hydro_3_N_sf"/>
</dbReference>
<dbReference type="GO" id="GO:0005737">
    <property type="term" value="C:cytoplasm"/>
    <property type="evidence" value="ECO:0007669"/>
    <property type="project" value="UniProtKB-SubCell"/>
</dbReference>
<dbReference type="HAMAP" id="MF_00364">
    <property type="entry name" value="NagZ"/>
    <property type="match status" value="1"/>
</dbReference>
<feature type="binding site" evidence="11">
    <location>
        <position position="138"/>
    </location>
    <ligand>
        <name>substrate</name>
    </ligand>
</feature>
<keyword evidence="7 11" id="KW-0326">Glycosidase</keyword>
<dbReference type="AlphaFoldDB" id="A0A451BQK3"/>
<evidence type="ECO:0000256" key="8">
    <source>
        <dbReference type="ARBA" id="ARBA00023306"/>
    </source>
</evidence>
<dbReference type="InterPro" id="IPR001764">
    <property type="entry name" value="Glyco_hydro_3_N"/>
</dbReference>
<evidence type="ECO:0000256" key="9">
    <source>
        <dbReference type="ARBA" id="ARBA00023316"/>
    </source>
</evidence>
<evidence type="ECO:0000256" key="10">
    <source>
        <dbReference type="ARBA" id="ARBA00037880"/>
    </source>
</evidence>
<proteinExistence type="inferred from homology"/>
<reference evidence="15" key="1">
    <citation type="submission" date="2019-02" db="EMBL/GenBank/DDBJ databases">
        <authorList>
            <person name="Gruber-Vodicka R. H."/>
            <person name="Seah K. B. B."/>
        </authorList>
    </citation>
    <scope>NUCLEOTIDE SEQUENCE</scope>
    <source>
        <strain evidence="15">BECK_S127</strain>
        <strain evidence="14">BECK_S1320</strain>
        <strain evidence="13">BECK_S1321</strain>
    </source>
</reference>
<evidence type="ECO:0000313" key="13">
    <source>
        <dbReference type="EMBL" id="VFK39091.1"/>
    </source>
</evidence>
<protein>
    <recommendedName>
        <fullName evidence="11">Beta-hexosaminidase</fullName>
        <ecNumber evidence="11">3.2.1.52</ecNumber>
    </recommendedName>
    <alternativeName>
        <fullName evidence="11">Beta-N-acetylhexosaminidase</fullName>
    </alternativeName>
    <alternativeName>
        <fullName evidence="11">N-acetyl-beta-glucosaminidase</fullName>
    </alternativeName>
</protein>
<sequence>MSLGPIMLDLQGPVLLAEEKDLLRHPLAGGVILFSRNYQTPDQLTKLVTDIHEIKGPRLLVAVDHEGGSVQRFRDSFTILPAAARFGETYDHDPVKACALAEQCGWIMAVELRAHDVDFSFAPVLDLGKGTSKVIGSRAFHRDPEIVAKLAKSFQRGMRRAGMASVGKHFPGHGTVEADSHVEIPMDERTLETIYLKDLVPFEQMIHVGLSAIMPAHVIYSKVDDRPAGFSSVWLRSVLRGQLGFEGVIFSDDITMAGAAGQGGSLERAHAALEAGCDMVLVCNDRGGVEDILDGLGEYHNSVGAVRLARMHGHGQCHWDDLLSWENYRRATSSVAALEPEPELDLRDDGPA</sequence>
<evidence type="ECO:0000256" key="6">
    <source>
        <dbReference type="ARBA" id="ARBA00022984"/>
    </source>
</evidence>
<feature type="active site" description="Nucleophile" evidence="11">
    <location>
        <position position="252"/>
    </location>
</feature>
<dbReference type="GO" id="GO:0009254">
    <property type="term" value="P:peptidoglycan turnover"/>
    <property type="evidence" value="ECO:0007669"/>
    <property type="project" value="UniProtKB-UniRule"/>
</dbReference>
<dbReference type="InterPro" id="IPR022956">
    <property type="entry name" value="Beta_hexosaminidase_bac"/>
</dbReference>
<dbReference type="PANTHER" id="PTHR30480:SF13">
    <property type="entry name" value="BETA-HEXOSAMINIDASE"/>
    <property type="match status" value="1"/>
</dbReference>
<accession>A0A451BQK3</accession>
<dbReference type="NCBIfam" id="NF003740">
    <property type="entry name" value="PRK05337.1"/>
    <property type="match status" value="1"/>
</dbReference>
<feature type="active site" description="Proton donor/acceptor" evidence="11">
    <location>
        <position position="181"/>
    </location>
</feature>
<dbReference type="GO" id="GO:0071555">
    <property type="term" value="P:cell wall organization"/>
    <property type="evidence" value="ECO:0007669"/>
    <property type="project" value="UniProtKB-KW"/>
</dbReference>
<comment type="pathway">
    <text evidence="10 11">Cell wall biogenesis; peptidoglycan recycling.</text>
</comment>
<dbReference type="InterPro" id="IPR019800">
    <property type="entry name" value="Glyco_hydro_3_AS"/>
</dbReference>
<feature type="binding site" evidence="11">
    <location>
        <position position="72"/>
    </location>
    <ligand>
        <name>substrate</name>
    </ligand>
</feature>
<evidence type="ECO:0000256" key="1">
    <source>
        <dbReference type="ARBA" id="ARBA00001231"/>
    </source>
</evidence>
<dbReference type="InterPro" id="IPR017853">
    <property type="entry name" value="GH"/>
</dbReference>
<dbReference type="FunFam" id="3.20.20.300:FF:000001">
    <property type="entry name" value="Beta-hexosaminidase"/>
    <property type="match status" value="1"/>
</dbReference>
<evidence type="ECO:0000256" key="4">
    <source>
        <dbReference type="ARBA" id="ARBA00022801"/>
    </source>
</evidence>
<keyword evidence="9 11" id="KW-0961">Cell wall biogenesis/degradation</keyword>
<dbReference type="UniPathway" id="UPA00544"/>
<dbReference type="PANTHER" id="PTHR30480">
    <property type="entry name" value="BETA-HEXOSAMINIDASE-RELATED"/>
    <property type="match status" value="1"/>
</dbReference>
<dbReference type="GO" id="GO:0004563">
    <property type="term" value="F:beta-N-acetylhexosaminidase activity"/>
    <property type="evidence" value="ECO:0007669"/>
    <property type="project" value="UniProtKB-UniRule"/>
</dbReference>
<feature type="domain" description="Glycoside hydrolase family 3 N-terminal" evidence="12">
    <location>
        <begin position="17"/>
        <end position="289"/>
    </location>
</feature>
<dbReference type="GO" id="GO:0051301">
    <property type="term" value="P:cell division"/>
    <property type="evidence" value="ECO:0007669"/>
    <property type="project" value="UniProtKB-KW"/>
</dbReference>
<comment type="function">
    <text evidence="11">Plays a role in peptidoglycan recycling by cleaving the terminal beta-1,4-linked N-acetylglucosamine (GlcNAc) from peptide-linked peptidoglycan fragments, giving rise to free GlcNAc, anhydro-N-acetylmuramic acid and anhydro-N-acetylmuramic acid-linked peptides.</text>
</comment>
<dbReference type="EMBL" id="CAADFR010000033">
    <property type="protein sequence ID" value="VFK39091.1"/>
    <property type="molecule type" value="Genomic_DNA"/>
</dbReference>
<comment type="catalytic activity">
    <reaction evidence="1 11">
        <text>Hydrolysis of terminal non-reducing N-acetyl-D-hexosamine residues in N-acetyl-beta-D-hexosaminides.</text>
        <dbReference type="EC" id="3.2.1.52"/>
    </reaction>
</comment>
<keyword evidence="2 11" id="KW-0963">Cytoplasm</keyword>
<comment type="similarity">
    <text evidence="11">Belongs to the glycosyl hydrolase 3 family. NagZ subfamily.</text>
</comment>
<comment type="subcellular location">
    <subcellularLocation>
        <location evidence="11">Cytoplasm</location>
    </subcellularLocation>
</comment>
<feature type="site" description="Important for catalytic activity" evidence="11">
    <location>
        <position position="179"/>
    </location>
</feature>
<evidence type="ECO:0000313" key="14">
    <source>
        <dbReference type="EMBL" id="VFK44625.1"/>
    </source>
</evidence>
<dbReference type="EMBL" id="CAADHB010000126">
    <property type="protein sequence ID" value="VFK80548.1"/>
    <property type="molecule type" value="Genomic_DNA"/>
</dbReference>
<dbReference type="EMBL" id="CAADFU010000041">
    <property type="protein sequence ID" value="VFK44625.1"/>
    <property type="molecule type" value="Genomic_DNA"/>
</dbReference>
<evidence type="ECO:0000256" key="3">
    <source>
        <dbReference type="ARBA" id="ARBA00022618"/>
    </source>
</evidence>
<keyword evidence="4 11" id="KW-0378">Hydrolase</keyword>
<dbReference type="Pfam" id="PF00933">
    <property type="entry name" value="Glyco_hydro_3"/>
    <property type="match status" value="1"/>
</dbReference>
<dbReference type="EC" id="3.2.1.52" evidence="11"/>
<organism evidence="15">
    <name type="scientific">Candidatus Kentrum sp. SD</name>
    <dbReference type="NCBI Taxonomy" id="2126332"/>
    <lineage>
        <taxon>Bacteria</taxon>
        <taxon>Pseudomonadati</taxon>
        <taxon>Pseudomonadota</taxon>
        <taxon>Gammaproteobacteria</taxon>
        <taxon>Candidatus Kentrum</taxon>
    </lineage>
</organism>
<keyword evidence="3 11" id="KW-0132">Cell division</keyword>